<dbReference type="Proteomes" id="UP000324241">
    <property type="component" value="Unassembled WGS sequence"/>
</dbReference>
<comment type="caution">
    <text evidence="1">The sequence shown here is derived from an EMBL/GenBank/DDBJ whole genome shotgun (WGS) entry which is preliminary data.</text>
</comment>
<protein>
    <submittedName>
        <fullName evidence="1">Uncharacterized protein</fullName>
    </submittedName>
</protein>
<gene>
    <name evidence="1" type="ORF">ATNIH1004_000986</name>
</gene>
<organism evidence="1 2">
    <name type="scientific">Aspergillus tanneri</name>
    <dbReference type="NCBI Taxonomy" id="1220188"/>
    <lineage>
        <taxon>Eukaryota</taxon>
        <taxon>Fungi</taxon>
        <taxon>Dikarya</taxon>
        <taxon>Ascomycota</taxon>
        <taxon>Pezizomycotina</taxon>
        <taxon>Eurotiomycetes</taxon>
        <taxon>Eurotiomycetidae</taxon>
        <taxon>Eurotiales</taxon>
        <taxon>Aspergillaceae</taxon>
        <taxon>Aspergillus</taxon>
        <taxon>Aspergillus subgen. Circumdati</taxon>
    </lineage>
</organism>
<evidence type="ECO:0000313" key="2">
    <source>
        <dbReference type="Proteomes" id="UP000324241"/>
    </source>
</evidence>
<dbReference type="AlphaFoldDB" id="A0A5M9MY94"/>
<reference evidence="1 2" key="1">
    <citation type="submission" date="2019-08" db="EMBL/GenBank/DDBJ databases">
        <title>The genome sequence of a newly discovered highly antifungal drug resistant Aspergillus species, Aspergillus tanneri NIH 1004.</title>
        <authorList>
            <person name="Mounaud S."/>
            <person name="Singh I."/>
            <person name="Joardar V."/>
            <person name="Pakala S."/>
            <person name="Pakala S."/>
            <person name="Venepally P."/>
            <person name="Chung J.K."/>
            <person name="Losada L."/>
            <person name="Nierman W.C."/>
        </authorList>
    </citation>
    <scope>NUCLEOTIDE SEQUENCE [LARGE SCALE GENOMIC DNA]</scope>
    <source>
        <strain evidence="1 2">NIH1004</strain>
    </source>
</reference>
<evidence type="ECO:0000313" key="1">
    <source>
        <dbReference type="EMBL" id="KAA8652082.1"/>
    </source>
</evidence>
<proteinExistence type="predicted"/>
<name>A0A5M9MY94_9EURO</name>
<accession>A0A5M9MY94</accession>
<dbReference type="GeneID" id="54323688"/>
<dbReference type="EMBL" id="QUQM01000002">
    <property type="protein sequence ID" value="KAA8652082.1"/>
    <property type="molecule type" value="Genomic_DNA"/>
</dbReference>
<dbReference type="RefSeq" id="XP_033431443.1">
    <property type="nucleotide sequence ID" value="XM_033565686.1"/>
</dbReference>
<sequence>MPVPDTALPSWGTSSLIIMHGQWIWSGGNIIQELLAIFACLGEESEFAQPVSDAYIKATDGCVVVQAVAFCPCVQRPPDSKNARASFFSVASAMKCPLITRRLPTSARKTPFPRKLVAQVWRAVPGALGFGVGGHHVWAGSGILVSGPAICRSVLAPYRSANDSDISVEFLIAASSLTSSRVASDQKKSN</sequence>